<name>Q17593_CAEEL</name>
<dbReference type="FunCoup" id="Q17593">
    <property type="interactions" value="2640"/>
</dbReference>
<dbReference type="FunFam" id="3.30.830.10:FF:000005">
    <property type="entry name" value="nardilysin isoform X1"/>
    <property type="match status" value="1"/>
</dbReference>
<dbReference type="InterPro" id="IPR011249">
    <property type="entry name" value="Metalloenz_LuxS/M16"/>
</dbReference>
<keyword evidence="4" id="KW-0378">Hydrolase</keyword>
<dbReference type="PANTHER" id="PTHR43690">
    <property type="entry name" value="NARDILYSIN"/>
    <property type="match status" value="1"/>
</dbReference>
<keyword evidence="6" id="KW-0482">Metalloprotease</keyword>
<gene>
    <name evidence="16 18" type="ORF">C02G6.2</name>
    <name evidence="16" type="ORF">CELE_C02G6.2</name>
</gene>
<dbReference type="InParanoid" id="Q17593"/>
<dbReference type="Bgee" id="WBGene00015360">
    <property type="expression patterns" value="Expressed in material anatomical entity and 2 other cell types or tissues"/>
</dbReference>
<organism evidence="16 17">
    <name type="scientific">Caenorhabditis elegans</name>
    <dbReference type="NCBI Taxonomy" id="6239"/>
    <lineage>
        <taxon>Eukaryota</taxon>
        <taxon>Metazoa</taxon>
        <taxon>Ecdysozoa</taxon>
        <taxon>Nematoda</taxon>
        <taxon>Chromadorea</taxon>
        <taxon>Rhabditida</taxon>
        <taxon>Rhabditina</taxon>
        <taxon>Rhabditomorpha</taxon>
        <taxon>Rhabditoidea</taxon>
        <taxon>Rhabditidae</taxon>
        <taxon>Peloderinae</taxon>
        <taxon>Caenorhabditis</taxon>
    </lineage>
</organism>
<dbReference type="AlphaFoldDB" id="Q17593"/>
<dbReference type="InterPro" id="IPR007863">
    <property type="entry name" value="Peptidase_M16_C"/>
</dbReference>
<dbReference type="RefSeq" id="NP_504531.2">
    <property type="nucleotide sequence ID" value="NM_072130.4"/>
</dbReference>
<evidence type="ECO:0000259" key="15">
    <source>
        <dbReference type="Pfam" id="PF16187"/>
    </source>
</evidence>
<keyword evidence="17" id="KW-1185">Reference proteome</keyword>
<evidence type="ECO:0000256" key="5">
    <source>
        <dbReference type="ARBA" id="ARBA00022833"/>
    </source>
</evidence>
<dbReference type="InterPro" id="IPR032632">
    <property type="entry name" value="Peptidase_M16_M"/>
</dbReference>
<dbReference type="InterPro" id="IPR050626">
    <property type="entry name" value="Peptidase_M16"/>
</dbReference>
<dbReference type="GO" id="GO:0046872">
    <property type="term" value="F:metal ion binding"/>
    <property type="evidence" value="ECO:0007669"/>
    <property type="project" value="UniProtKB-KW"/>
</dbReference>
<feature type="domain" description="Peptidase M16 C-terminal" evidence="14">
    <location>
        <begin position="200"/>
        <end position="377"/>
    </location>
</feature>
<comment type="catalytic activity">
    <reaction evidence="7">
        <text>Degradation of insulin, glucagon and other polypeptides. No action on proteins.</text>
        <dbReference type="EC" id="3.4.24.56"/>
    </reaction>
</comment>
<dbReference type="PeptideAtlas" id="Q17593"/>
<dbReference type="GO" id="GO:0004222">
    <property type="term" value="F:metalloendopeptidase activity"/>
    <property type="evidence" value="ECO:0000318"/>
    <property type="project" value="GO_Central"/>
</dbReference>
<dbReference type="SUPFAM" id="SSF63411">
    <property type="entry name" value="LuxS/MPP-like metallohydrolase"/>
    <property type="match status" value="4"/>
</dbReference>
<dbReference type="Proteomes" id="UP000001940">
    <property type="component" value="Chromosome V"/>
</dbReference>
<protein>
    <recommendedName>
        <fullName evidence="9">Insulin-degrading enzyme</fullName>
        <ecNumber evidence="8">3.4.24.56</ecNumber>
    </recommendedName>
    <alternativeName>
        <fullName evidence="11">Insulin protease</fullName>
    </alternativeName>
    <alternativeName>
        <fullName evidence="10">Insulysin</fullName>
    </alternativeName>
</protein>
<dbReference type="EC" id="3.4.24.56" evidence="8"/>
<evidence type="ECO:0000256" key="9">
    <source>
        <dbReference type="ARBA" id="ARBA00070422"/>
    </source>
</evidence>
<evidence type="ECO:0000256" key="11">
    <source>
        <dbReference type="ARBA" id="ARBA00080349"/>
    </source>
</evidence>
<dbReference type="FunFam" id="3.30.830.10:FF:000003">
    <property type="entry name" value="Insulin-degrading enzyme"/>
    <property type="match status" value="1"/>
</dbReference>
<dbReference type="InterPro" id="IPR001431">
    <property type="entry name" value="Pept_M16_Zn_BS"/>
</dbReference>
<evidence type="ECO:0000313" key="18">
    <source>
        <dbReference type="WormBase" id="C02G6.2"/>
    </source>
</evidence>
<dbReference type="STRING" id="6239.C02G6.2.1"/>
<dbReference type="PROSITE" id="PS00143">
    <property type="entry name" value="INSULINASE"/>
    <property type="match status" value="1"/>
</dbReference>
<dbReference type="PhylomeDB" id="Q17593"/>
<dbReference type="PaxDb" id="6239-C02G6.2"/>
<dbReference type="CTD" id="182128"/>
<dbReference type="InterPro" id="IPR011765">
    <property type="entry name" value="Pept_M16_N"/>
</dbReference>
<dbReference type="SMR" id="Q17593"/>
<evidence type="ECO:0000259" key="13">
    <source>
        <dbReference type="Pfam" id="PF00675"/>
    </source>
</evidence>
<dbReference type="PANTHER" id="PTHR43690:SF18">
    <property type="entry name" value="INSULIN-DEGRADING ENZYME-RELATED"/>
    <property type="match status" value="1"/>
</dbReference>
<evidence type="ECO:0000313" key="17">
    <source>
        <dbReference type="Proteomes" id="UP000001940"/>
    </source>
</evidence>
<dbReference type="FunFam" id="3.30.830.10:FF:000004">
    <property type="entry name" value="Putative insulin-degrading enzyme"/>
    <property type="match status" value="1"/>
</dbReference>
<dbReference type="GO" id="GO:0051603">
    <property type="term" value="P:proteolysis involved in protein catabolic process"/>
    <property type="evidence" value="ECO:0000318"/>
    <property type="project" value="GO_Central"/>
</dbReference>
<proteinExistence type="inferred from homology"/>
<dbReference type="Pfam" id="PF05193">
    <property type="entry name" value="Peptidase_M16_C"/>
    <property type="match status" value="2"/>
</dbReference>
<dbReference type="eggNOG" id="KOG0959">
    <property type="taxonomic scope" value="Eukaryota"/>
</dbReference>
<dbReference type="GO" id="GO:0005739">
    <property type="term" value="C:mitochondrion"/>
    <property type="evidence" value="ECO:0000318"/>
    <property type="project" value="GO_Central"/>
</dbReference>
<evidence type="ECO:0000256" key="7">
    <source>
        <dbReference type="ARBA" id="ARBA00052248"/>
    </source>
</evidence>
<evidence type="ECO:0000313" key="16">
    <source>
        <dbReference type="EMBL" id="CCD62671.1"/>
    </source>
</evidence>
<dbReference type="KEGG" id="cel:CELE_C02G6.2"/>
<evidence type="ECO:0000256" key="2">
    <source>
        <dbReference type="ARBA" id="ARBA00022670"/>
    </source>
</evidence>
<evidence type="ECO:0000256" key="6">
    <source>
        <dbReference type="ARBA" id="ARBA00023049"/>
    </source>
</evidence>
<accession>Q17593</accession>
<evidence type="ECO:0000256" key="3">
    <source>
        <dbReference type="ARBA" id="ARBA00022723"/>
    </source>
</evidence>
<sequence>MTEADRNIVLKRYNSIVKGPQDERECRGLELTNGLRVLLVSDPTTDKSAVSLAVKAGHLMDPWELPGLAHFCEHMLFLGTSKYPLENEFTKFLSDNAGSYNACTEPDHTYYHFDVKPDQLYGALDRFVQFFLCPQFTKSATEREVCAVDSEHLSNLNSDYWRILQVDRSLSRPGHDNRKFCTGNKKTLLEDARKKGIEPRDALLEFYKKWYSSNIMTCCIIGKESLDVLESYLRTLEFDAIQNKKAESKVWAEFQYGPDQLAKKIDVVPIKDKKLVSIIFPFPDLNNEYLSQPGHYIAHLIGHKGPGSISSELKRLGWASSLKPESKTIAAGFGYFNVTMDLSTEGLEHVDEIIQLMFNYIGMLQSAGPQQWIHEELAELSAIEFRFKDREPLTKNAIKVARNLQYIPFEHILSSRYLLTKYNPERIKELLSTLTPSNMLVRVVSKKFKEQEGNTNEPVYGTEMKVTDISPEKMKKYENALKTSHHALHLPEKNEYIVTKFDQKPRESVKNEHPRLISDDGWSRVWFKQDDEYNMPKQETKLAFTTPIVAQNPIMSLISSLWLWCLNDTLTEETYNAAIAGLKFQLESGHNGVHEQAGNWLDPERHASITLHVYGYDEKQPLFVKHLTKCMTNFKIDRTRFDVVFESLKRSLTNHAFSQPYMLSKYFNELLVVEKVWSKEQLLAVCDSATLEDVQGFSKELFQAFHLELFVHGNSTEKKAIQLSNELMDILKSAAPNSRLLYRNEHNPRREFQLNNGDEYIYRHLQKTHDAGCVEVTFKFGVQNTYDNALAGLISQLIRQPAFSTLRTKESLDATR</sequence>
<dbReference type="UCSC" id="C02G6.2">
    <property type="organism name" value="c. elegans"/>
</dbReference>
<feature type="domain" description="Peptidase M16 C-terminal" evidence="14">
    <location>
        <begin position="689"/>
        <end position="812"/>
    </location>
</feature>
<comment type="similarity">
    <text evidence="1 12">Belongs to the peptidase M16 family.</text>
</comment>
<dbReference type="GO" id="GO:0043171">
    <property type="term" value="P:peptide catabolic process"/>
    <property type="evidence" value="ECO:0000318"/>
    <property type="project" value="GO_Central"/>
</dbReference>
<evidence type="ECO:0000256" key="4">
    <source>
        <dbReference type="ARBA" id="ARBA00022801"/>
    </source>
</evidence>
<keyword evidence="2" id="KW-0645">Protease</keyword>
<dbReference type="Pfam" id="PF16187">
    <property type="entry name" value="Peptidase_M16_M"/>
    <property type="match status" value="1"/>
</dbReference>
<evidence type="ECO:0000259" key="14">
    <source>
        <dbReference type="Pfam" id="PF05193"/>
    </source>
</evidence>
<dbReference type="OrthoDB" id="7784541at2759"/>
<keyword evidence="5" id="KW-0862">Zinc</keyword>
<dbReference type="Pfam" id="PF00675">
    <property type="entry name" value="Peptidase_M16"/>
    <property type="match status" value="1"/>
</dbReference>
<evidence type="ECO:0000256" key="12">
    <source>
        <dbReference type="RuleBase" id="RU004447"/>
    </source>
</evidence>
<dbReference type="OMA" id="PRWIFDE"/>
<dbReference type="PIR" id="T30090">
    <property type="entry name" value="T30090"/>
</dbReference>
<dbReference type="EMBL" id="BX284605">
    <property type="protein sequence ID" value="CCD62671.1"/>
    <property type="molecule type" value="Genomic_DNA"/>
</dbReference>
<dbReference type="WormBase" id="C02G6.2">
    <property type="protein sequence ID" value="CE35214"/>
    <property type="gene ID" value="WBGene00015360"/>
</dbReference>
<dbReference type="AGR" id="WB:WBGene00015360"/>
<keyword evidence="3" id="KW-0479">Metal-binding</keyword>
<dbReference type="HOGENOM" id="CLU_004639_1_3_1"/>
<evidence type="ECO:0000256" key="10">
    <source>
        <dbReference type="ARBA" id="ARBA00074992"/>
    </source>
</evidence>
<evidence type="ECO:0000256" key="8">
    <source>
        <dbReference type="ARBA" id="ARBA00066874"/>
    </source>
</evidence>
<reference evidence="16 17" key="1">
    <citation type="journal article" date="1998" name="Science">
        <title>Genome sequence of the nematode C. elegans: a platform for investigating biology.</title>
        <authorList>
            <consortium name="The C. elegans sequencing consortium"/>
            <person name="Sulson J.E."/>
            <person name="Waterston R."/>
        </authorList>
    </citation>
    <scope>NUCLEOTIDE SEQUENCE [LARGE SCALE GENOMIC DNA]</scope>
    <source>
        <strain evidence="16 17">Bristol N2</strain>
    </source>
</reference>
<dbReference type="Gene3D" id="3.30.830.10">
    <property type="entry name" value="Metalloenzyme, LuxS/M16 peptidase-like"/>
    <property type="match status" value="4"/>
</dbReference>
<dbReference type="GO" id="GO:0005829">
    <property type="term" value="C:cytosol"/>
    <property type="evidence" value="ECO:0000318"/>
    <property type="project" value="GO_Central"/>
</dbReference>
<feature type="domain" description="Peptidase M16 N-terminal" evidence="13">
    <location>
        <begin position="36"/>
        <end position="173"/>
    </location>
</feature>
<evidence type="ECO:0000256" key="1">
    <source>
        <dbReference type="ARBA" id="ARBA00007261"/>
    </source>
</evidence>
<dbReference type="MEROPS" id="M16.A11"/>
<feature type="domain" description="Peptidase M16 middle/third" evidence="15">
    <location>
        <begin position="385"/>
        <end position="684"/>
    </location>
</feature>
<dbReference type="GeneID" id="182128"/>